<keyword evidence="3" id="KW-1185">Reference proteome</keyword>
<gene>
    <name evidence="2" type="ORF">SAMN04487987_10649</name>
</gene>
<reference evidence="3" key="1">
    <citation type="submission" date="2016-10" db="EMBL/GenBank/DDBJ databases">
        <authorList>
            <person name="Varghese N."/>
            <person name="Submissions S."/>
        </authorList>
    </citation>
    <scope>NUCLEOTIDE SEQUENCE [LARGE SCALE GENOMIC DNA]</scope>
    <source>
        <strain evidence="3">DSM 25730</strain>
    </source>
</reference>
<dbReference type="AlphaFoldDB" id="A0A1I1QDB6"/>
<keyword evidence="1" id="KW-0472">Membrane</keyword>
<keyword evidence="1" id="KW-0812">Transmembrane</keyword>
<proteinExistence type="predicted"/>
<dbReference type="Proteomes" id="UP000199439">
    <property type="component" value="Unassembled WGS sequence"/>
</dbReference>
<evidence type="ECO:0000256" key="1">
    <source>
        <dbReference type="SAM" id="Phobius"/>
    </source>
</evidence>
<dbReference type="RefSeq" id="WP_139205238.1">
    <property type="nucleotide sequence ID" value="NZ_FOMI01000006.1"/>
</dbReference>
<name>A0A1I1QDB6_9FLAO</name>
<keyword evidence="1" id="KW-1133">Transmembrane helix</keyword>
<feature type="transmembrane region" description="Helical" evidence="1">
    <location>
        <begin position="6"/>
        <end position="24"/>
    </location>
</feature>
<evidence type="ECO:0000313" key="3">
    <source>
        <dbReference type="Proteomes" id="UP000199439"/>
    </source>
</evidence>
<sequence length="66" mass="7081">MGITIDVMLNVFDAMAVLMVCWLIKLGRCMGVFSVKTGIAKSGSINDVSKPISKNHLLDSKKGIAL</sequence>
<accession>A0A1I1QDB6</accession>
<evidence type="ECO:0000313" key="2">
    <source>
        <dbReference type="EMBL" id="SFD20069.1"/>
    </source>
</evidence>
<organism evidence="2 3">
    <name type="scientific">Algibacter pectinivorans</name>
    <dbReference type="NCBI Taxonomy" id="870482"/>
    <lineage>
        <taxon>Bacteria</taxon>
        <taxon>Pseudomonadati</taxon>
        <taxon>Bacteroidota</taxon>
        <taxon>Flavobacteriia</taxon>
        <taxon>Flavobacteriales</taxon>
        <taxon>Flavobacteriaceae</taxon>
        <taxon>Algibacter</taxon>
    </lineage>
</organism>
<protein>
    <submittedName>
        <fullName evidence="2">Uncharacterized protein</fullName>
    </submittedName>
</protein>
<dbReference type="EMBL" id="FOMI01000006">
    <property type="protein sequence ID" value="SFD20069.1"/>
    <property type="molecule type" value="Genomic_DNA"/>
</dbReference>